<evidence type="ECO:0000313" key="1">
    <source>
        <dbReference type="WBParaSite" id="SCUD_0000275601-mRNA-1"/>
    </source>
</evidence>
<protein>
    <submittedName>
        <fullName evidence="1">Uncharacterized protein</fullName>
    </submittedName>
</protein>
<sequence length="35" mass="4316">MQHVNQKLSEVYHLLVLWYEDWNISIIEQMIVIMV</sequence>
<dbReference type="AlphaFoldDB" id="A0A183JJ81"/>
<dbReference type="WBParaSite" id="SCUD_0000275601-mRNA-1">
    <property type="protein sequence ID" value="SCUD_0000275601-mRNA-1"/>
    <property type="gene ID" value="SCUD_0000275601"/>
</dbReference>
<proteinExistence type="predicted"/>
<accession>A0A183JJ81</accession>
<reference evidence="1" key="1">
    <citation type="submission" date="2016-06" db="UniProtKB">
        <authorList>
            <consortium name="WormBaseParasite"/>
        </authorList>
    </citation>
    <scope>IDENTIFICATION</scope>
</reference>
<organism evidence="1">
    <name type="scientific">Schistosoma curassoni</name>
    <dbReference type="NCBI Taxonomy" id="6186"/>
    <lineage>
        <taxon>Eukaryota</taxon>
        <taxon>Metazoa</taxon>
        <taxon>Spiralia</taxon>
        <taxon>Lophotrochozoa</taxon>
        <taxon>Platyhelminthes</taxon>
        <taxon>Trematoda</taxon>
        <taxon>Digenea</taxon>
        <taxon>Strigeidida</taxon>
        <taxon>Schistosomatoidea</taxon>
        <taxon>Schistosomatidae</taxon>
        <taxon>Schistosoma</taxon>
    </lineage>
</organism>
<name>A0A183JJ81_9TREM</name>